<dbReference type="PANTHER" id="PTHR30349">
    <property type="entry name" value="PHAGE INTEGRASE-RELATED"/>
    <property type="match status" value="1"/>
</dbReference>
<dbReference type="GO" id="GO:0003677">
    <property type="term" value="F:DNA binding"/>
    <property type="evidence" value="ECO:0007669"/>
    <property type="project" value="InterPro"/>
</dbReference>
<dbReference type="SUPFAM" id="SSF56349">
    <property type="entry name" value="DNA breaking-rejoining enzymes"/>
    <property type="match status" value="1"/>
</dbReference>
<proteinExistence type="predicted"/>
<dbReference type="PANTHER" id="PTHR30349:SF87">
    <property type="entry name" value="TRANSPOSASE A"/>
    <property type="match status" value="1"/>
</dbReference>
<dbReference type="InterPro" id="IPR013762">
    <property type="entry name" value="Integrase-like_cat_sf"/>
</dbReference>
<organism evidence="3 4">
    <name type="scientific">Methanolapillus millepedarum</name>
    <dbReference type="NCBI Taxonomy" id="3028296"/>
    <lineage>
        <taxon>Archaea</taxon>
        <taxon>Methanobacteriati</taxon>
        <taxon>Methanobacteriota</taxon>
        <taxon>Stenosarchaea group</taxon>
        <taxon>Methanomicrobia</taxon>
        <taxon>Methanosarcinales</taxon>
        <taxon>Methanosarcinaceae</taxon>
        <taxon>Methanolapillus</taxon>
    </lineage>
</organism>
<evidence type="ECO:0000259" key="2">
    <source>
        <dbReference type="Pfam" id="PF00589"/>
    </source>
</evidence>
<sequence>MKKIHNIEGDLETVMRNITNNPNLSESTKAILFDFQKHIEASQVSTSTVCNYMCNSYVLARNNLCDFSKMKKSDVRVILQFINGMDNCQNTKYKYQIALKRLLEFTARKKQMKLVAPVRTKSKQKMPEEILEESEVINLILSSKTSNENDFEKYRDMAFLSSLYEGGFRVGEIGMWKLMAYHDVAVGAVLPVDGKTGVRWVRLIVSKMYLSAYLRLHPFAGQSEAPLWVDRTGRQLMYGDFVKIVRKAKAAVGLQKKIHCHLFRHSRCTHVAAVMTESQMRDFFGWSKRSPMAATYVHLCMRNIDMTMFKIHGIPIPEENIMNYTIRECDKCKKMIPKFDGECLFCKNV</sequence>
<evidence type="ECO:0000256" key="1">
    <source>
        <dbReference type="ARBA" id="ARBA00023172"/>
    </source>
</evidence>
<dbReference type="InterPro" id="IPR002104">
    <property type="entry name" value="Integrase_catalytic"/>
</dbReference>
<accession>A0AA96V5F0</accession>
<dbReference type="GO" id="GO:0015074">
    <property type="term" value="P:DNA integration"/>
    <property type="evidence" value="ECO:0007669"/>
    <property type="project" value="InterPro"/>
</dbReference>
<dbReference type="InterPro" id="IPR011010">
    <property type="entry name" value="DNA_brk_join_enz"/>
</dbReference>
<dbReference type="InterPro" id="IPR050090">
    <property type="entry name" value="Tyrosine_recombinase_XerCD"/>
</dbReference>
<keyword evidence="4" id="KW-1185">Reference proteome</keyword>
<dbReference type="Pfam" id="PF00589">
    <property type="entry name" value="Phage_integrase"/>
    <property type="match status" value="1"/>
</dbReference>
<feature type="domain" description="Tyr recombinase" evidence="2">
    <location>
        <begin position="132"/>
        <end position="299"/>
    </location>
</feature>
<protein>
    <submittedName>
        <fullName evidence="3">Tyrosine recombinase XerC</fullName>
    </submittedName>
</protein>
<evidence type="ECO:0000313" key="4">
    <source>
        <dbReference type="Proteomes" id="UP001303587"/>
    </source>
</evidence>
<dbReference type="RefSeq" id="WP_338102531.1">
    <property type="nucleotide sequence ID" value="NZ_CP131060.1"/>
</dbReference>
<dbReference type="Gene3D" id="1.10.443.10">
    <property type="entry name" value="Intergrase catalytic core"/>
    <property type="match status" value="1"/>
</dbReference>
<dbReference type="Proteomes" id="UP001303587">
    <property type="component" value="Chromosome"/>
</dbReference>
<keyword evidence="1" id="KW-0233">DNA recombination</keyword>
<dbReference type="GeneID" id="89230869"/>
<reference evidence="3 4" key="1">
    <citation type="submission" date="2023-07" db="EMBL/GenBank/DDBJ databases">
        <title>Closed genoem sequence of Methanosarcinaceae archaeon Ac7.</title>
        <authorList>
            <person name="Poehlein A."/>
            <person name="Protasov E."/>
            <person name="Platt K."/>
            <person name="Reeh H."/>
            <person name="Daniel R."/>
            <person name="Brune A."/>
        </authorList>
    </citation>
    <scope>NUCLEOTIDE SEQUENCE [LARGE SCALE GENOMIC DNA]</scope>
    <source>
        <strain evidence="3 4">Ac7</strain>
    </source>
</reference>
<dbReference type="EMBL" id="CP131060">
    <property type="protein sequence ID" value="WNY26201.1"/>
    <property type="molecule type" value="Genomic_DNA"/>
</dbReference>
<gene>
    <name evidence="3" type="primary">xerC_2</name>
    <name evidence="3" type="ORF">MsAc7_17740</name>
</gene>
<evidence type="ECO:0000313" key="3">
    <source>
        <dbReference type="EMBL" id="WNY26201.1"/>
    </source>
</evidence>
<name>A0AA96V5F0_9EURY</name>
<dbReference type="AlphaFoldDB" id="A0AA96V5F0"/>
<dbReference type="GO" id="GO:0006310">
    <property type="term" value="P:DNA recombination"/>
    <property type="evidence" value="ECO:0007669"/>
    <property type="project" value="UniProtKB-KW"/>
</dbReference>